<evidence type="ECO:0000313" key="2">
    <source>
        <dbReference type="Proteomes" id="UP000478052"/>
    </source>
</evidence>
<sequence length="212" mass="24864">MNGWAITNMSGGAIKFSFAAAEVFKFIHSELSDECIDFTMLCVFFVSVHENINFSDSKVNLVGALGRSFFEFPNSFQNHREKPKKKKLRKNVQIFTKSVENTKMCKIKNTTLIFLQFPIIQILTTIRQNHDEYLQIILLLRIKELKTGIYANPILSKIEFVNKRRYLKFSNNKMILHNHNFLYAFEVNKRNSSKFFKNLIQDSHNKNINSLR</sequence>
<proteinExistence type="predicted"/>
<evidence type="ECO:0000313" key="1">
    <source>
        <dbReference type="EMBL" id="KAF0761134.1"/>
    </source>
</evidence>
<organism evidence="1 2">
    <name type="scientific">Aphis craccivora</name>
    <name type="common">Cowpea aphid</name>
    <dbReference type="NCBI Taxonomy" id="307492"/>
    <lineage>
        <taxon>Eukaryota</taxon>
        <taxon>Metazoa</taxon>
        <taxon>Ecdysozoa</taxon>
        <taxon>Arthropoda</taxon>
        <taxon>Hexapoda</taxon>
        <taxon>Insecta</taxon>
        <taxon>Pterygota</taxon>
        <taxon>Neoptera</taxon>
        <taxon>Paraneoptera</taxon>
        <taxon>Hemiptera</taxon>
        <taxon>Sternorrhyncha</taxon>
        <taxon>Aphidomorpha</taxon>
        <taxon>Aphidoidea</taxon>
        <taxon>Aphididae</taxon>
        <taxon>Aphidini</taxon>
        <taxon>Aphis</taxon>
        <taxon>Aphis</taxon>
    </lineage>
</organism>
<dbReference type="EMBL" id="VUJU01002483">
    <property type="protein sequence ID" value="KAF0761134.1"/>
    <property type="molecule type" value="Genomic_DNA"/>
</dbReference>
<reference evidence="1 2" key="1">
    <citation type="submission" date="2019-08" db="EMBL/GenBank/DDBJ databases">
        <title>Whole genome of Aphis craccivora.</title>
        <authorList>
            <person name="Voronova N.V."/>
            <person name="Shulinski R.S."/>
            <person name="Bandarenka Y.V."/>
            <person name="Zhorov D.G."/>
            <person name="Warner D."/>
        </authorList>
    </citation>
    <scope>NUCLEOTIDE SEQUENCE [LARGE SCALE GENOMIC DNA]</scope>
    <source>
        <strain evidence="1">180601</strain>
        <tissue evidence="1">Whole Body</tissue>
    </source>
</reference>
<gene>
    <name evidence="1" type="ORF">FWK35_00006880</name>
</gene>
<accession>A0A6G0YTC4</accession>
<keyword evidence="2" id="KW-1185">Reference proteome</keyword>
<comment type="caution">
    <text evidence="1">The sequence shown here is derived from an EMBL/GenBank/DDBJ whole genome shotgun (WGS) entry which is preliminary data.</text>
</comment>
<protein>
    <submittedName>
        <fullName evidence="1">Uncharacterized protein</fullName>
    </submittedName>
</protein>
<dbReference type="AlphaFoldDB" id="A0A6G0YTC4"/>
<name>A0A6G0YTC4_APHCR</name>
<dbReference type="Proteomes" id="UP000478052">
    <property type="component" value="Unassembled WGS sequence"/>
</dbReference>